<reference evidence="2" key="2">
    <citation type="submission" date="2015-04" db="UniProtKB">
        <authorList>
            <consortium name="EnsemblPlants"/>
        </authorList>
    </citation>
    <scope>IDENTIFICATION</scope>
</reference>
<dbReference type="SMART" id="SM00256">
    <property type="entry name" value="FBOX"/>
    <property type="match status" value="1"/>
</dbReference>
<dbReference type="Proteomes" id="UP000026961">
    <property type="component" value="Chromosome 1"/>
</dbReference>
<evidence type="ECO:0000313" key="3">
    <source>
        <dbReference type="Proteomes" id="UP000026961"/>
    </source>
</evidence>
<dbReference type="Pfam" id="PF12937">
    <property type="entry name" value="F-box-like"/>
    <property type="match status" value="1"/>
</dbReference>
<feature type="domain" description="F-box" evidence="1">
    <location>
        <begin position="6"/>
        <end position="47"/>
    </location>
</feature>
<dbReference type="eggNOG" id="ENOG502R4AG">
    <property type="taxonomic scope" value="Eukaryota"/>
</dbReference>
<evidence type="ECO:0000313" key="2">
    <source>
        <dbReference type="EnsemblPlants" id="OGLUM01G21540.1"/>
    </source>
</evidence>
<protein>
    <recommendedName>
        <fullName evidence="1">F-box domain-containing protein</fullName>
    </recommendedName>
</protein>
<dbReference type="EnsemblPlants" id="OGLUM01G21540.1">
    <property type="protein sequence ID" value="OGLUM01G21540.1"/>
    <property type="gene ID" value="OGLUM01G21540"/>
</dbReference>
<sequence>MDWASLPADLLFSISSHLREPEDFVRFRAVCPQWRAAVSHEEHAFFQPWIMASRWLEDEYSENFVFYSLSTLKTIKVRVPDMKGKRVAASGSGHLVAIDNDDDLSAVLVNPLSGKTTALPRLPEFFHDNGAHGWVTGEGVITVVLYNWMSENMALWWKLRLRMSYYLRMLAAYGDQMEMHLTNLGGDNEDSVVLLQETEKVELLGGCWPRSDEVFKATRPCHHEWFSLYRNVEQEEIPVHDIGNAMVVQSRESCTRTYMIPASRDFAALGSRNAFYYLWKQFDAGGSYNALFKKCLASEELTFVKRLPEDWKLSDEWFMPSLKY</sequence>
<reference evidence="2" key="3">
    <citation type="submission" date="2018-05" db="EMBL/GenBank/DDBJ databases">
        <title>OgluRS3 (Oryza glumaepatula Reference Sequence Version 3).</title>
        <authorList>
            <person name="Zhang J."/>
            <person name="Kudrna D."/>
            <person name="Lee S."/>
            <person name="Talag J."/>
            <person name="Welchert J."/>
            <person name="Wing R.A."/>
        </authorList>
    </citation>
    <scope>NUCLEOTIDE SEQUENCE [LARGE SCALE GENOMIC DNA]</scope>
</reference>
<dbReference type="AlphaFoldDB" id="A0A0D9Y9W9"/>
<dbReference type="SUPFAM" id="SSF81383">
    <property type="entry name" value="F-box domain"/>
    <property type="match status" value="1"/>
</dbReference>
<name>A0A0D9Y9W9_9ORYZ</name>
<dbReference type="CDD" id="cd09917">
    <property type="entry name" value="F-box_SF"/>
    <property type="match status" value="1"/>
</dbReference>
<proteinExistence type="predicted"/>
<reference evidence="2" key="1">
    <citation type="submission" date="2013-08" db="EMBL/GenBank/DDBJ databases">
        <title>Oryza genome evolution.</title>
        <authorList>
            <person name="Wing R.A."/>
            <person name="Panaud O."/>
            <person name="Oliveira A.C."/>
        </authorList>
    </citation>
    <scope>NUCLEOTIDE SEQUENCE</scope>
</reference>
<dbReference type="Gramene" id="OGLUM01G21540.1">
    <property type="protein sequence ID" value="OGLUM01G21540.1"/>
    <property type="gene ID" value="OGLUM01G21540"/>
</dbReference>
<keyword evidence="3" id="KW-1185">Reference proteome</keyword>
<accession>A0A0D9Y9W9</accession>
<dbReference type="HOGENOM" id="CLU_832619_0_0_1"/>
<dbReference type="InterPro" id="IPR001810">
    <property type="entry name" value="F-box_dom"/>
</dbReference>
<dbReference type="PANTHER" id="PTHR33165">
    <property type="entry name" value="F-BOX DOMAIN CONTAINING PROTEIN-LIKE-RELATED"/>
    <property type="match status" value="1"/>
</dbReference>
<dbReference type="InterPro" id="IPR005174">
    <property type="entry name" value="KIB1-4_b-propeller"/>
</dbReference>
<dbReference type="PANTHER" id="PTHR33165:SF76">
    <property type="entry name" value="OS01G0526550 PROTEIN"/>
    <property type="match status" value="1"/>
</dbReference>
<evidence type="ECO:0000259" key="1">
    <source>
        <dbReference type="SMART" id="SM00256"/>
    </source>
</evidence>
<dbReference type="InterPro" id="IPR036047">
    <property type="entry name" value="F-box-like_dom_sf"/>
</dbReference>
<dbReference type="Gene3D" id="1.20.1280.50">
    <property type="match status" value="1"/>
</dbReference>
<dbReference type="Pfam" id="PF03478">
    <property type="entry name" value="Beta-prop_KIB1-4"/>
    <property type="match status" value="1"/>
</dbReference>
<organism evidence="2">
    <name type="scientific">Oryza glumipatula</name>
    <dbReference type="NCBI Taxonomy" id="40148"/>
    <lineage>
        <taxon>Eukaryota</taxon>
        <taxon>Viridiplantae</taxon>
        <taxon>Streptophyta</taxon>
        <taxon>Embryophyta</taxon>
        <taxon>Tracheophyta</taxon>
        <taxon>Spermatophyta</taxon>
        <taxon>Magnoliopsida</taxon>
        <taxon>Liliopsida</taxon>
        <taxon>Poales</taxon>
        <taxon>Poaceae</taxon>
        <taxon>BOP clade</taxon>
        <taxon>Oryzoideae</taxon>
        <taxon>Oryzeae</taxon>
        <taxon>Oryzinae</taxon>
        <taxon>Oryza</taxon>
    </lineage>
</organism>